<reference evidence="5" key="1">
    <citation type="journal article" date="2019" name="Int. J. Syst. Evol. Microbiol.">
        <title>The Global Catalogue of Microorganisms (GCM) 10K type strain sequencing project: providing services to taxonomists for standard genome sequencing and annotation.</title>
        <authorList>
            <consortium name="The Broad Institute Genomics Platform"/>
            <consortium name="The Broad Institute Genome Sequencing Center for Infectious Disease"/>
            <person name="Wu L."/>
            <person name="Ma J."/>
        </authorList>
    </citation>
    <scope>NUCLEOTIDE SEQUENCE [LARGE SCALE GENOMIC DNA]</scope>
    <source>
        <strain evidence="5">KCTC 12848</strain>
    </source>
</reference>
<dbReference type="RefSeq" id="WP_265720865.1">
    <property type="nucleotide sequence ID" value="NZ_JAPIVK010000006.1"/>
</dbReference>
<sequence length="398" mass="42352">MTANENPQTQILPEDGLAGTLLGRARVPAALSPSGVAGPSPVWLCEDGVFDLSPLAPTLAQLLETGFGPDSADLGRAQRIGSVEEILRNTQAAERDESVPHFLAPVDLQAIKACGVTFVCSMLERVIEERAAGDPARAKELRGKLAEKIGGDISGVVPGSEEAESLKAALQEAGIWSQYLEVGIGPFAEVFTKSQPLSSVGPCEQVGVHPVSSWNNPEPEVVLIVDSRGKTVGATLGNDVNLRDIEGRSALLLGKAKDNNASCAIGPFIRLFDNTFSIDDVRSAEVTLEIEGEDGFALREVSPMSEISRDPLNLVEQTIGRTHQYPDGVALFTGTLFAPTQDRDNESMGFTHKEGDRVRISSPKLGALSNTVTTSDKAPEWEFGISALMRNLAARGLL</sequence>
<dbReference type="InterPro" id="IPR051121">
    <property type="entry name" value="FAH"/>
</dbReference>
<evidence type="ECO:0000313" key="5">
    <source>
        <dbReference type="Proteomes" id="UP001597425"/>
    </source>
</evidence>
<protein>
    <submittedName>
        <fullName evidence="4">Fumarylacetoacetate hydrolase family protein</fullName>
    </submittedName>
</protein>
<accession>A0ABW5E7U8</accession>
<dbReference type="Pfam" id="PF01557">
    <property type="entry name" value="FAA_hydrolase"/>
    <property type="match status" value="1"/>
</dbReference>
<evidence type="ECO:0000259" key="3">
    <source>
        <dbReference type="Pfam" id="PF01557"/>
    </source>
</evidence>
<dbReference type="InterPro" id="IPR036663">
    <property type="entry name" value="Fumarylacetoacetase_C_sf"/>
</dbReference>
<evidence type="ECO:0000256" key="2">
    <source>
        <dbReference type="ARBA" id="ARBA00022723"/>
    </source>
</evidence>
<keyword evidence="5" id="KW-1185">Reference proteome</keyword>
<keyword evidence="4" id="KW-0378">Hydrolase</keyword>
<dbReference type="PANTHER" id="PTHR42796">
    <property type="entry name" value="FUMARYLACETOACETATE HYDROLASE DOMAIN-CONTAINING PROTEIN 2A-RELATED"/>
    <property type="match status" value="1"/>
</dbReference>
<dbReference type="Gene3D" id="3.90.850.10">
    <property type="entry name" value="Fumarylacetoacetase-like, C-terminal domain"/>
    <property type="match status" value="1"/>
</dbReference>
<name>A0ABW5E7U8_9GAMM</name>
<dbReference type="Proteomes" id="UP001597425">
    <property type="component" value="Unassembled WGS sequence"/>
</dbReference>
<dbReference type="EMBL" id="JBHUJD010000003">
    <property type="protein sequence ID" value="MFD2309387.1"/>
    <property type="molecule type" value="Genomic_DNA"/>
</dbReference>
<dbReference type="PANTHER" id="PTHR42796:SF7">
    <property type="entry name" value="2-DEHYDRO-3-DEOXY-D-ARABINONATE DEHYDRATASE"/>
    <property type="match status" value="1"/>
</dbReference>
<dbReference type="InterPro" id="IPR011234">
    <property type="entry name" value="Fumarylacetoacetase-like_C"/>
</dbReference>
<dbReference type="SUPFAM" id="SSF56529">
    <property type="entry name" value="FAH"/>
    <property type="match status" value="1"/>
</dbReference>
<comment type="caution">
    <text evidence="4">The sequence shown here is derived from an EMBL/GenBank/DDBJ whole genome shotgun (WGS) entry which is preliminary data.</text>
</comment>
<dbReference type="GO" id="GO:0016787">
    <property type="term" value="F:hydrolase activity"/>
    <property type="evidence" value="ECO:0007669"/>
    <property type="project" value="UniProtKB-KW"/>
</dbReference>
<gene>
    <name evidence="4" type="ORF">ACFSKX_03070</name>
</gene>
<proteinExistence type="inferred from homology"/>
<organism evidence="4 5">
    <name type="scientific">Microbulbifer halophilus</name>
    <dbReference type="NCBI Taxonomy" id="453963"/>
    <lineage>
        <taxon>Bacteria</taxon>
        <taxon>Pseudomonadati</taxon>
        <taxon>Pseudomonadota</taxon>
        <taxon>Gammaproteobacteria</taxon>
        <taxon>Cellvibrionales</taxon>
        <taxon>Microbulbiferaceae</taxon>
        <taxon>Microbulbifer</taxon>
    </lineage>
</organism>
<keyword evidence="2" id="KW-0479">Metal-binding</keyword>
<feature type="domain" description="Fumarylacetoacetase-like C-terminal" evidence="3">
    <location>
        <begin position="196"/>
        <end position="372"/>
    </location>
</feature>
<comment type="similarity">
    <text evidence="1">Belongs to the FAH family.</text>
</comment>
<evidence type="ECO:0000256" key="1">
    <source>
        <dbReference type="ARBA" id="ARBA00010211"/>
    </source>
</evidence>
<evidence type="ECO:0000313" key="4">
    <source>
        <dbReference type="EMBL" id="MFD2309387.1"/>
    </source>
</evidence>